<dbReference type="Pfam" id="PF03437">
    <property type="entry name" value="BtpA"/>
    <property type="match status" value="1"/>
</dbReference>
<evidence type="ECO:0000256" key="1">
    <source>
        <dbReference type="ARBA" id="ARBA00006007"/>
    </source>
</evidence>
<keyword evidence="3" id="KW-1185">Reference proteome</keyword>
<evidence type="ECO:0008006" key="4">
    <source>
        <dbReference type="Google" id="ProtNLM"/>
    </source>
</evidence>
<protein>
    <recommendedName>
        <fullName evidence="4">BtpA family membrane complex biogenesis protein</fullName>
    </recommendedName>
</protein>
<dbReference type="PANTHER" id="PTHR21381">
    <property type="entry name" value="ZGC:162297"/>
    <property type="match status" value="1"/>
</dbReference>
<evidence type="ECO:0000313" key="2">
    <source>
        <dbReference type="EMBL" id="SCB36750.1"/>
    </source>
</evidence>
<dbReference type="PANTHER" id="PTHR21381:SF3">
    <property type="entry name" value="SGC REGION PROTEIN SGCQ-RELATED"/>
    <property type="match status" value="1"/>
</dbReference>
<accession>A0A1C3W9Q6</accession>
<gene>
    <name evidence="2" type="ORF">GA0061103_5123</name>
</gene>
<dbReference type="InterPro" id="IPR011060">
    <property type="entry name" value="RibuloseP-bd_barrel"/>
</dbReference>
<dbReference type="SUPFAM" id="SSF51366">
    <property type="entry name" value="Ribulose-phoshate binding barrel"/>
    <property type="match status" value="1"/>
</dbReference>
<name>A0A1C3W9Q6_9HYPH</name>
<reference evidence="3" key="1">
    <citation type="submission" date="2016-08" db="EMBL/GenBank/DDBJ databases">
        <authorList>
            <person name="Varghese N."/>
            <person name="Submissions Spin"/>
        </authorList>
    </citation>
    <scope>NUCLEOTIDE SEQUENCE [LARGE SCALE GENOMIC DNA]</scope>
    <source>
        <strain evidence="3">HAMBI 2975</strain>
    </source>
</reference>
<comment type="similarity">
    <text evidence="1">Belongs to the BtpA family.</text>
</comment>
<sequence>MKPIGQVAGNALIDLFGRDKAIIGVVHLAPLPGAPRYSGEEIETVYQRGLDDARAYLAGGCDAVIIENHGDIPFSKPDDIGPETSAYMAVISDRIRRELGGPVGINVLANAAIPALAIASAAGAGFVRVNQWANAYVANEGFIEGEAARAMRYRARLNAHGIRIFADAHVKHGAHAIVADRPVEEQVKDLVFFDADVVIATGQRTGHAADLDYIRTIKQAAGLPTLVGSGVTLENGNDILSVADGVIIASSLKYDGVWWNAVDPQRVKDFVTGIHR</sequence>
<proteinExistence type="inferred from homology"/>
<dbReference type="Proteomes" id="UP000199101">
    <property type="component" value="Unassembled WGS sequence"/>
</dbReference>
<dbReference type="EMBL" id="FMAG01000004">
    <property type="protein sequence ID" value="SCB36750.1"/>
    <property type="molecule type" value="Genomic_DNA"/>
</dbReference>
<dbReference type="AlphaFoldDB" id="A0A1C3W9Q6"/>
<dbReference type="STRING" id="410764.GA0061103_5123"/>
<dbReference type="InterPro" id="IPR005137">
    <property type="entry name" value="BtpA"/>
</dbReference>
<dbReference type="PIRSF" id="PIRSF005956">
    <property type="entry name" value="BtpA"/>
    <property type="match status" value="1"/>
</dbReference>
<organism evidence="2 3">
    <name type="scientific">Rhizobium multihospitium</name>
    <dbReference type="NCBI Taxonomy" id="410764"/>
    <lineage>
        <taxon>Bacteria</taxon>
        <taxon>Pseudomonadati</taxon>
        <taxon>Pseudomonadota</taxon>
        <taxon>Alphaproteobacteria</taxon>
        <taxon>Hyphomicrobiales</taxon>
        <taxon>Rhizobiaceae</taxon>
        <taxon>Rhizobium/Agrobacterium group</taxon>
        <taxon>Rhizobium</taxon>
    </lineage>
</organism>
<evidence type="ECO:0000313" key="3">
    <source>
        <dbReference type="Proteomes" id="UP000199101"/>
    </source>
</evidence>
<dbReference type="NCBIfam" id="TIGR00259">
    <property type="entry name" value="thylakoid_BtpA"/>
    <property type="match status" value="1"/>
</dbReference>